<dbReference type="SUPFAM" id="SSF53474">
    <property type="entry name" value="alpha/beta-Hydrolases"/>
    <property type="match status" value="1"/>
</dbReference>
<accession>A0A1M6XL69</accession>
<protein>
    <submittedName>
        <fullName evidence="2">Pimeloyl-ACP methyl ester carboxylesterase</fullName>
    </submittedName>
</protein>
<name>A0A1M6XL69_9BRAD</name>
<dbReference type="Gene3D" id="3.40.50.1820">
    <property type="entry name" value="alpha/beta hydrolase"/>
    <property type="match status" value="1"/>
</dbReference>
<dbReference type="EMBL" id="LT670844">
    <property type="protein sequence ID" value="SHL06717.1"/>
    <property type="molecule type" value="Genomic_DNA"/>
</dbReference>
<evidence type="ECO:0000259" key="1">
    <source>
        <dbReference type="Pfam" id="PF00561"/>
    </source>
</evidence>
<dbReference type="Proteomes" id="UP000189935">
    <property type="component" value="Chromosome I"/>
</dbReference>
<dbReference type="InterPro" id="IPR000073">
    <property type="entry name" value="AB_hydrolase_1"/>
</dbReference>
<dbReference type="InterPro" id="IPR050266">
    <property type="entry name" value="AB_hydrolase_sf"/>
</dbReference>
<dbReference type="InterPro" id="IPR029058">
    <property type="entry name" value="AB_hydrolase_fold"/>
</dbReference>
<feature type="domain" description="AB hydrolase-1" evidence="1">
    <location>
        <begin position="51"/>
        <end position="280"/>
    </location>
</feature>
<dbReference type="AlphaFoldDB" id="A0A1M6XL69"/>
<reference evidence="2 3" key="1">
    <citation type="submission" date="2016-11" db="EMBL/GenBank/DDBJ databases">
        <authorList>
            <person name="Jaros S."/>
            <person name="Januszkiewicz K."/>
            <person name="Wedrychowicz H."/>
        </authorList>
    </citation>
    <scope>NUCLEOTIDE SEQUENCE [LARGE SCALE GENOMIC DNA]</scope>
    <source>
        <strain evidence="2 3">GAS499</strain>
    </source>
</reference>
<proteinExistence type="predicted"/>
<dbReference type="Pfam" id="PF00561">
    <property type="entry name" value="Abhydrolase_1"/>
    <property type="match status" value="1"/>
</dbReference>
<dbReference type="PANTHER" id="PTHR43798">
    <property type="entry name" value="MONOACYLGLYCEROL LIPASE"/>
    <property type="match status" value="1"/>
</dbReference>
<organism evidence="2 3">
    <name type="scientific">Bradyrhizobium lablabi</name>
    <dbReference type="NCBI Taxonomy" id="722472"/>
    <lineage>
        <taxon>Bacteria</taxon>
        <taxon>Pseudomonadati</taxon>
        <taxon>Pseudomonadota</taxon>
        <taxon>Alphaproteobacteria</taxon>
        <taxon>Hyphomicrobiales</taxon>
        <taxon>Nitrobacteraceae</taxon>
        <taxon>Bradyrhizobium</taxon>
    </lineage>
</organism>
<sequence>MTDEWALLRKLASRENIRFEPARLPTRKWQTLASGIRLSYLDWPDNGPVALFLHGGALTAHTFDLVCLEISDCYHCVALELRGHGDSDRANDSSIGTLVDDIAAFADTQDWSSFHLVGMSLGGCVAGHFAATNPGRLRTLAFIDVGPKVNFESTAPMRQFFDHVRSGQSVEQLVDSAIASSRSADRDKIQYRFQRNLKTTPAGVAWKMDRRRPADFEHILGKLSELAGLARTISCPVLIVKGGGSAVLTEENADAFARAFPNGRWQIIADASHNVQEDKPKDLVNLLRGHFACDGPG</sequence>
<gene>
    <name evidence="2" type="ORF">SAMN05444159_4902</name>
</gene>
<evidence type="ECO:0000313" key="2">
    <source>
        <dbReference type="EMBL" id="SHL06717.1"/>
    </source>
</evidence>
<evidence type="ECO:0000313" key="3">
    <source>
        <dbReference type="Proteomes" id="UP000189935"/>
    </source>
</evidence>